<dbReference type="Pfam" id="PF07705">
    <property type="entry name" value="CARDB"/>
    <property type="match status" value="1"/>
</dbReference>
<dbReference type="STRING" id="1457250.GCA_000755225_01251"/>
<evidence type="ECO:0000256" key="1">
    <source>
        <dbReference type="SAM" id="MobiDB-lite"/>
    </source>
</evidence>
<dbReference type="AlphaFoldDB" id="A0A4D6HBR0"/>
<protein>
    <recommendedName>
        <fullName evidence="3">CARDB domain-containing protein</fullName>
    </recommendedName>
</protein>
<dbReference type="GeneID" id="39847852"/>
<evidence type="ECO:0000259" key="3">
    <source>
        <dbReference type="Pfam" id="PF07705"/>
    </source>
</evidence>
<feature type="transmembrane region" description="Helical" evidence="2">
    <location>
        <begin position="12"/>
        <end position="30"/>
    </location>
</feature>
<dbReference type="OrthoDB" id="121941at2157"/>
<feature type="domain" description="CARDB" evidence="3">
    <location>
        <begin position="803"/>
        <end position="888"/>
    </location>
</feature>
<keyword evidence="2" id="KW-0812">Transmembrane</keyword>
<dbReference type="RefSeq" id="WP_049995150.1">
    <property type="nucleotide sequence ID" value="NZ_CP031310.1"/>
</dbReference>
<evidence type="ECO:0000256" key="2">
    <source>
        <dbReference type="SAM" id="Phobius"/>
    </source>
</evidence>
<evidence type="ECO:0000313" key="5">
    <source>
        <dbReference type="Proteomes" id="UP000296706"/>
    </source>
</evidence>
<dbReference type="Gene3D" id="2.60.40.10">
    <property type="entry name" value="Immunoglobulins"/>
    <property type="match status" value="1"/>
</dbReference>
<keyword evidence="2" id="KW-1133">Transmembrane helix</keyword>
<dbReference type="InterPro" id="IPR013783">
    <property type="entry name" value="Ig-like_fold"/>
</dbReference>
<dbReference type="InterPro" id="IPR011635">
    <property type="entry name" value="CARDB"/>
</dbReference>
<accession>A0A4D6HBR0</accession>
<dbReference type="EMBL" id="CP031310">
    <property type="protein sequence ID" value="QCC51240.1"/>
    <property type="molecule type" value="Genomic_DNA"/>
</dbReference>
<keyword evidence="5" id="KW-1185">Reference proteome</keyword>
<evidence type="ECO:0000313" key="4">
    <source>
        <dbReference type="EMBL" id="QCC51240.1"/>
    </source>
</evidence>
<dbReference type="Proteomes" id="UP000296706">
    <property type="component" value="Chromosome"/>
</dbReference>
<reference evidence="4 5" key="1">
    <citation type="journal article" date="2019" name="Nat. Commun.">
        <title>A new type of DNA phosphorothioation-based antiviral system in archaea.</title>
        <authorList>
            <person name="Xiong L."/>
            <person name="Liu S."/>
            <person name="Chen S."/>
            <person name="Xiao Y."/>
            <person name="Zhu B."/>
            <person name="Gao Y."/>
            <person name="Zhang Y."/>
            <person name="Chen B."/>
            <person name="Luo J."/>
            <person name="Deng Z."/>
            <person name="Chen X."/>
            <person name="Wang L."/>
            <person name="Chen S."/>
        </authorList>
    </citation>
    <scope>NUCLEOTIDE SEQUENCE [LARGE SCALE GENOMIC DNA]</scope>
    <source>
        <strain evidence="4 5">CBA1105</strain>
    </source>
</reference>
<name>A0A4D6HBR0_9EURY</name>
<feature type="region of interest" description="Disordered" evidence="1">
    <location>
        <begin position="475"/>
        <end position="495"/>
    </location>
</feature>
<organism evidence="4 5">
    <name type="scientific">Halapricum salinum</name>
    <dbReference type="NCBI Taxonomy" id="1457250"/>
    <lineage>
        <taxon>Archaea</taxon>
        <taxon>Methanobacteriati</taxon>
        <taxon>Methanobacteriota</taxon>
        <taxon>Stenosarchaea group</taxon>
        <taxon>Halobacteria</taxon>
        <taxon>Halobacteriales</taxon>
        <taxon>Haloarculaceae</taxon>
        <taxon>Halapricum</taxon>
    </lineage>
</organism>
<proteinExistence type="predicted"/>
<sequence length="1053" mass="110084">MQLRDDRRGQAIQIGAVLLLGAVVLTFSVYQATVVPQQNSEIEFKHSQTVQDQLSDVRNAIVSTGQIGDGRSVSVTLGTNYPSRTIALNPPPPVGSLGTVGSTNESVNVTVANAEASGETGDFWTGANRSYNTGALVYRPGYNEYQGAPVTWYENSVLFNQFRSANLTVSDQRLLDGDRISLVTLNGSYYASQSESVSLDLRGVSTSSRTVSVTNATADSNVTITLPTRLTRSDWLELLDGEDHVANVTTTAIPDAEYDLVHVVLERDVTYELQVTRVGIGTEVVRPEPRYLTSRSGSTPTVPEGGQVDFTVEVRDALDNPNSDVRVIAGTRWDNSSVSPTNTTSDGDGTVTLTYQSPPNISNAPQRTDYVQVSLNTSLSSAVNSSTFNGSTAVNVTLPVRVDNSDGSGLAGDSEAFDVYWTDPTQSGVTCQQANDPDSVCTVNASETTSVTLTSDTGPTADRAQIEYAVNNRTVGSVTPSSDTTDGNGQASTVFTPKANGTVTVYASGGGSGDRLELVVENVTTGGGGFEFVRATSMPAYGVSQEQNVTLVPSSDIPASESVYVNLSDPQQTGPTQVDYNGPNAVLVRDGGGAATIGNTNTWNNEDNAIVRVDFSANLTAGTPIELRLTGIGVGKPGVQTDPYDVVINRTDAASTNASFVVAPDAGTSRLSSVSATNLTADSSGQAQTVSFTPQTRLPAGEVVVVELSDPQSAVDYSNAGRSFASGSDVTTGSLSFEQQTVTNTTLVYTAPSGGVSAGDTVAIDLTSVSTASGSTGSYTVAFSRGDADVRGATYDVVTPPGFAVTIDSTNSPVTEGETVQVDATIDNTGNAGDTQTIELYYDDTGDGTANTLADSQQVTLAPGASQSTTLQWTTATGDAGDVAVRVASADNADTSTVTVQQTLQPDAVQRSNTVLEFTFDNTGSQQVTIEQFAVDATAITPGNTINNGNSLEVEIRGGQQDGEAGRNSNPKDFLADGTRYDLQTDSNGNTAGQYAVLNSGDRPTVDMRAFAQRLDNGGTNPLQFTNSAADADVVVTFVLSDGTEQVFYLEQQ</sequence>
<gene>
    <name evidence="4" type="ORF">DV733_08275</name>
</gene>
<dbReference type="KEGG" id="hsn:DV733_08275"/>
<keyword evidence="2" id="KW-0472">Membrane</keyword>